<comment type="caution">
    <text evidence="4">The sequence shown here is derived from an EMBL/GenBank/DDBJ whole genome shotgun (WGS) entry which is preliminary data.</text>
</comment>
<dbReference type="Pfam" id="PF08659">
    <property type="entry name" value="KR"/>
    <property type="match status" value="1"/>
</dbReference>
<dbReference type="GO" id="GO:0006633">
    <property type="term" value="P:fatty acid biosynthetic process"/>
    <property type="evidence" value="ECO:0007669"/>
    <property type="project" value="TreeGrafter"/>
</dbReference>
<evidence type="ECO:0000313" key="5">
    <source>
        <dbReference type="Proteomes" id="UP000017981"/>
    </source>
</evidence>
<dbReference type="InterPro" id="IPR050091">
    <property type="entry name" value="PKS_NRPS_Biosynth_Enz"/>
</dbReference>
<dbReference type="PANTHER" id="PTHR43775:SF37">
    <property type="entry name" value="SI:DKEY-61P9.11"/>
    <property type="match status" value="1"/>
</dbReference>
<dbReference type="GO" id="GO:0004314">
    <property type="term" value="F:[acyl-carrier-protein] S-malonyltransferase activity"/>
    <property type="evidence" value="ECO:0007669"/>
    <property type="project" value="UniProtKB-EC"/>
</dbReference>
<sequence>MMSPKVQGAWNLHNLTKDKPLDFFVLFSSAASLLGSPGQANHVTANTFLDTLAHYRRSQGLPALSINWGLWSDIGAAAKRQVKRQGVGAIAPDEGITILEMLMKDSLAQVGVVPIKWDEFLQIEQNIPFFSNFKQQKATSTNSSSNFLQQLEDIPPEEKENYLREHIRAEISQVLGFNPSDVDMEIGFFDLGMDSLTAMEFKNRLQNTFACTFPSTIAFDYPTGDALVSYIAIEVLQLTEETIEPLEEDDTENLSQDDIADLLAQELSEIQGGDE</sequence>
<dbReference type="SMART" id="SM00823">
    <property type="entry name" value="PKS_PP"/>
    <property type="match status" value="1"/>
</dbReference>
<accession>T2INU9</accession>
<dbReference type="SMART" id="SM00822">
    <property type="entry name" value="PKS_KR"/>
    <property type="match status" value="1"/>
</dbReference>
<feature type="domain" description="Carrier" evidence="3">
    <location>
        <begin position="158"/>
        <end position="235"/>
    </location>
</feature>
<organism evidence="4 5">
    <name type="scientific">Crocosphaera watsonii WH 0005</name>
    <dbReference type="NCBI Taxonomy" id="423472"/>
    <lineage>
        <taxon>Bacteria</taxon>
        <taxon>Bacillati</taxon>
        <taxon>Cyanobacteriota</taxon>
        <taxon>Cyanophyceae</taxon>
        <taxon>Oscillatoriophycideae</taxon>
        <taxon>Chroococcales</taxon>
        <taxon>Aphanothecaceae</taxon>
        <taxon>Crocosphaera</taxon>
    </lineage>
</organism>
<reference evidence="4 5" key="2">
    <citation type="submission" date="2013-09" db="EMBL/GenBank/DDBJ databases">
        <title>Whole genome comparison of six Crocosphaera watsonii strains with differing phenotypes.</title>
        <authorList>
            <person name="Bench S.R."/>
            <person name="Heller P."/>
            <person name="Frank I."/>
            <person name="Arciniega M."/>
            <person name="Shilova I.N."/>
            <person name="Zehr J.P."/>
        </authorList>
    </citation>
    <scope>NUCLEOTIDE SEQUENCE [LARGE SCALE GENOMIC DNA]</scope>
    <source>
        <strain evidence="4 5">WH 0005</strain>
    </source>
</reference>
<dbReference type="Proteomes" id="UP000017981">
    <property type="component" value="Unassembled WGS sequence"/>
</dbReference>
<keyword evidence="1" id="KW-0596">Phosphopantetheine</keyword>
<dbReference type="PANTHER" id="PTHR43775">
    <property type="entry name" value="FATTY ACID SYNTHASE"/>
    <property type="match status" value="1"/>
</dbReference>
<reference evidence="4 5" key="1">
    <citation type="submission" date="2013-01" db="EMBL/GenBank/DDBJ databases">
        <authorList>
            <person name="Bench S."/>
        </authorList>
    </citation>
    <scope>NUCLEOTIDE SEQUENCE [LARGE SCALE GENOMIC DNA]</scope>
    <source>
        <strain evidence="4 5">WH 0005</strain>
    </source>
</reference>
<evidence type="ECO:0000256" key="1">
    <source>
        <dbReference type="ARBA" id="ARBA00022450"/>
    </source>
</evidence>
<keyword evidence="2" id="KW-0597">Phosphoprotein</keyword>
<dbReference type="InterPro" id="IPR036291">
    <property type="entry name" value="NAD(P)-bd_dom_sf"/>
</dbReference>
<name>T2INU9_CROWT</name>
<keyword evidence="4" id="KW-0808">Transferase</keyword>
<dbReference type="Pfam" id="PF00550">
    <property type="entry name" value="PP-binding"/>
    <property type="match status" value="1"/>
</dbReference>
<dbReference type="Gene3D" id="3.40.50.720">
    <property type="entry name" value="NAD(P)-binding Rossmann-like Domain"/>
    <property type="match status" value="1"/>
</dbReference>
<dbReference type="InterPro" id="IPR009081">
    <property type="entry name" value="PP-bd_ACP"/>
</dbReference>
<proteinExistence type="predicted"/>
<evidence type="ECO:0000259" key="3">
    <source>
        <dbReference type="PROSITE" id="PS50075"/>
    </source>
</evidence>
<evidence type="ECO:0000313" key="4">
    <source>
        <dbReference type="EMBL" id="CCQ54604.1"/>
    </source>
</evidence>
<dbReference type="SUPFAM" id="SSF47336">
    <property type="entry name" value="ACP-like"/>
    <property type="match status" value="1"/>
</dbReference>
<dbReference type="InterPro" id="IPR036736">
    <property type="entry name" value="ACP-like_sf"/>
</dbReference>
<dbReference type="EMBL" id="CAQL01000189">
    <property type="protein sequence ID" value="CCQ54604.1"/>
    <property type="molecule type" value="Genomic_DNA"/>
</dbReference>
<protein>
    <submittedName>
        <fullName evidence="4">Malonyl CoA-acyl carrier protein transacylase</fullName>
        <ecNumber evidence="4">2.3.1.39</ecNumber>
    </submittedName>
</protein>
<dbReference type="AlphaFoldDB" id="T2INU9"/>
<dbReference type="SUPFAM" id="SSF51735">
    <property type="entry name" value="NAD(P)-binding Rossmann-fold domains"/>
    <property type="match status" value="1"/>
</dbReference>
<dbReference type="GO" id="GO:0031177">
    <property type="term" value="F:phosphopantetheine binding"/>
    <property type="evidence" value="ECO:0007669"/>
    <property type="project" value="InterPro"/>
</dbReference>
<keyword evidence="4" id="KW-0012">Acyltransferase</keyword>
<dbReference type="InterPro" id="IPR013968">
    <property type="entry name" value="PKS_KR"/>
</dbReference>
<dbReference type="EC" id="2.3.1.39" evidence="4"/>
<evidence type="ECO:0000256" key="2">
    <source>
        <dbReference type="ARBA" id="ARBA00022553"/>
    </source>
</evidence>
<dbReference type="GO" id="GO:0004312">
    <property type="term" value="F:fatty acid synthase activity"/>
    <property type="evidence" value="ECO:0007669"/>
    <property type="project" value="TreeGrafter"/>
</dbReference>
<dbReference type="SMART" id="SM01294">
    <property type="entry name" value="PKS_PP_betabranch"/>
    <property type="match status" value="1"/>
</dbReference>
<dbReference type="PROSITE" id="PS50075">
    <property type="entry name" value="CARRIER"/>
    <property type="match status" value="1"/>
</dbReference>
<gene>
    <name evidence="4" type="ORF">CWATWH0005_895</name>
</gene>
<dbReference type="Gene3D" id="1.10.1200.10">
    <property type="entry name" value="ACP-like"/>
    <property type="match status" value="1"/>
</dbReference>
<dbReference type="InterPro" id="IPR020806">
    <property type="entry name" value="PKS_PP-bd"/>
</dbReference>
<dbReference type="InterPro" id="IPR057326">
    <property type="entry name" value="KR_dom"/>
</dbReference>